<evidence type="ECO:0000313" key="3">
    <source>
        <dbReference type="Proteomes" id="UP000291562"/>
    </source>
</evidence>
<accession>A0A411HIP7</accession>
<feature type="domain" description="Cell wall hydrolase SleB" evidence="1">
    <location>
        <begin position="34"/>
        <end position="142"/>
    </location>
</feature>
<dbReference type="InterPro" id="IPR042047">
    <property type="entry name" value="SleB_dom1"/>
</dbReference>
<dbReference type="RefSeq" id="WP_129832637.1">
    <property type="nucleotide sequence ID" value="NZ_CP035704.1"/>
</dbReference>
<keyword evidence="3" id="KW-1185">Reference proteome</keyword>
<dbReference type="InterPro" id="IPR011105">
    <property type="entry name" value="Cell_wall_hydrolase_SleB"/>
</dbReference>
<protein>
    <submittedName>
        <fullName evidence="2">Cell wall hydrolase</fullName>
    </submittedName>
</protein>
<dbReference type="Pfam" id="PF07486">
    <property type="entry name" value="Hydrolase_2"/>
    <property type="match status" value="1"/>
</dbReference>
<dbReference type="OrthoDB" id="5952809at2"/>
<organism evidence="2 3">
    <name type="scientific">Pseudolysobacter antarcticus</name>
    <dbReference type="NCBI Taxonomy" id="2511995"/>
    <lineage>
        <taxon>Bacteria</taxon>
        <taxon>Pseudomonadati</taxon>
        <taxon>Pseudomonadota</taxon>
        <taxon>Gammaproteobacteria</taxon>
        <taxon>Lysobacterales</taxon>
        <taxon>Rhodanobacteraceae</taxon>
        <taxon>Pseudolysobacter</taxon>
    </lineage>
</organism>
<evidence type="ECO:0000259" key="1">
    <source>
        <dbReference type="Pfam" id="PF07486"/>
    </source>
</evidence>
<sequence>MKLAWLLWLASALPQPVADRTCLAATIYLEAQSQSALGQLAVAEVAQRRRTTGRWGKSLCDVVEARDQFALSTTSKSYIFDNIDSWKTAWEVSGASIAMWWLPEQWRVAVVPKADHFLLASSMIPSWVHGAPLATIGEHNFYHVID</sequence>
<dbReference type="AlphaFoldDB" id="A0A411HIP7"/>
<gene>
    <name evidence="2" type="ORF">ELE36_08355</name>
</gene>
<keyword evidence="2" id="KW-0378">Hydrolase</keyword>
<dbReference type="Proteomes" id="UP000291562">
    <property type="component" value="Chromosome"/>
</dbReference>
<proteinExistence type="predicted"/>
<dbReference type="GO" id="GO:0016787">
    <property type="term" value="F:hydrolase activity"/>
    <property type="evidence" value="ECO:0007669"/>
    <property type="project" value="UniProtKB-KW"/>
</dbReference>
<dbReference type="Gene3D" id="1.10.10.2520">
    <property type="entry name" value="Cell wall hydrolase SleB, domain 1"/>
    <property type="match status" value="1"/>
</dbReference>
<dbReference type="KEGG" id="xbc:ELE36_08355"/>
<dbReference type="EMBL" id="CP035704">
    <property type="protein sequence ID" value="QBB70378.1"/>
    <property type="molecule type" value="Genomic_DNA"/>
</dbReference>
<evidence type="ECO:0000313" key="2">
    <source>
        <dbReference type="EMBL" id="QBB70378.1"/>
    </source>
</evidence>
<reference evidence="2 3" key="1">
    <citation type="submission" date="2019-01" db="EMBL/GenBank/DDBJ databases">
        <title>Pseudolysobacter antarctica gen. nov., sp. nov., isolated from Fildes Peninsula, Antarctica.</title>
        <authorList>
            <person name="Wei Z."/>
            <person name="Peng F."/>
        </authorList>
    </citation>
    <scope>NUCLEOTIDE SEQUENCE [LARGE SCALE GENOMIC DNA]</scope>
    <source>
        <strain evidence="2 3">AQ6-296</strain>
    </source>
</reference>
<name>A0A411HIP7_9GAMM</name>